<accession>A0ABS9W041</accession>
<evidence type="ECO:0000313" key="1">
    <source>
        <dbReference type="EMBL" id="MCI0752548.1"/>
    </source>
</evidence>
<evidence type="ECO:0000313" key="2">
    <source>
        <dbReference type="Proteomes" id="UP001201985"/>
    </source>
</evidence>
<proteinExistence type="predicted"/>
<dbReference type="RefSeq" id="WP_238383971.1">
    <property type="nucleotide sequence ID" value="NZ_JALBUU010000004.1"/>
</dbReference>
<name>A0ABS9W041_9PROT</name>
<sequence length="59" mass="6666">MVSERGMDIKQFALLAWLPFLGADRGGILGGYLSPYLSRRFRMSVVNSRIAGSAWRRYA</sequence>
<gene>
    <name evidence="1" type="ORF">MON41_02055</name>
</gene>
<organism evidence="1 2">
    <name type="scientific">Teichococcus vastitatis</name>
    <dbReference type="NCBI Taxonomy" id="2307076"/>
    <lineage>
        <taxon>Bacteria</taxon>
        <taxon>Pseudomonadati</taxon>
        <taxon>Pseudomonadota</taxon>
        <taxon>Alphaproteobacteria</taxon>
        <taxon>Acetobacterales</taxon>
        <taxon>Roseomonadaceae</taxon>
        <taxon>Roseomonas</taxon>
    </lineage>
</organism>
<reference evidence="1 2" key="1">
    <citation type="submission" date="2022-03" db="EMBL/GenBank/DDBJ databases">
        <title>Complete genome analysis of Roseomonas KG 17.1 : a prolific producer of plant growth promoters.</title>
        <authorList>
            <person name="Saadouli I."/>
            <person name="Najjari A."/>
            <person name="Mosbah A."/>
            <person name="Ouzari H.I."/>
        </authorList>
    </citation>
    <scope>NUCLEOTIDE SEQUENCE [LARGE SCALE GENOMIC DNA]</scope>
    <source>
        <strain evidence="1 2">KG17-1</strain>
    </source>
</reference>
<dbReference type="Proteomes" id="UP001201985">
    <property type="component" value="Unassembled WGS sequence"/>
</dbReference>
<comment type="caution">
    <text evidence="1">The sequence shown here is derived from an EMBL/GenBank/DDBJ whole genome shotgun (WGS) entry which is preliminary data.</text>
</comment>
<protein>
    <submittedName>
        <fullName evidence="1">Uncharacterized protein</fullName>
    </submittedName>
</protein>
<dbReference type="EMBL" id="JALBUU010000004">
    <property type="protein sequence ID" value="MCI0752548.1"/>
    <property type="molecule type" value="Genomic_DNA"/>
</dbReference>
<keyword evidence="2" id="KW-1185">Reference proteome</keyword>